<reference evidence="4 5" key="1">
    <citation type="submission" date="2016-03" db="EMBL/GenBank/DDBJ databases">
        <authorList>
            <person name="Ploux O."/>
        </authorList>
    </citation>
    <scope>NUCLEOTIDE SEQUENCE [LARGE SCALE GENOMIC DNA]</scope>
    <source>
        <strain evidence="4 5">UAMH 11012</strain>
    </source>
</reference>
<feature type="domain" description="Zn(2)-C6 fungal-type" evidence="3">
    <location>
        <begin position="12"/>
        <end position="42"/>
    </location>
</feature>
<dbReference type="AlphaFoldDB" id="A0A1L7XXQ2"/>
<dbReference type="EMBL" id="FJOG01000077">
    <property type="protein sequence ID" value="CZR69705.1"/>
    <property type="molecule type" value="Genomic_DNA"/>
</dbReference>
<dbReference type="GO" id="GO:0005634">
    <property type="term" value="C:nucleus"/>
    <property type="evidence" value="ECO:0007669"/>
    <property type="project" value="UniProtKB-SubCell"/>
</dbReference>
<evidence type="ECO:0000313" key="5">
    <source>
        <dbReference type="Proteomes" id="UP000184330"/>
    </source>
</evidence>
<dbReference type="OrthoDB" id="3251668at2759"/>
<dbReference type="PANTHER" id="PTHR37534">
    <property type="entry name" value="TRANSCRIPTIONAL ACTIVATOR PROTEIN UGA3"/>
    <property type="match status" value="1"/>
</dbReference>
<organism evidence="4 5">
    <name type="scientific">Phialocephala subalpina</name>
    <dbReference type="NCBI Taxonomy" id="576137"/>
    <lineage>
        <taxon>Eukaryota</taxon>
        <taxon>Fungi</taxon>
        <taxon>Dikarya</taxon>
        <taxon>Ascomycota</taxon>
        <taxon>Pezizomycotina</taxon>
        <taxon>Leotiomycetes</taxon>
        <taxon>Helotiales</taxon>
        <taxon>Mollisiaceae</taxon>
        <taxon>Phialocephala</taxon>
        <taxon>Phialocephala fortinii species complex</taxon>
    </lineage>
</organism>
<dbReference type="Pfam" id="PF11951">
    <property type="entry name" value="Fungal_trans_2"/>
    <property type="match status" value="1"/>
</dbReference>
<dbReference type="InterPro" id="IPR001138">
    <property type="entry name" value="Zn2Cys6_DnaBD"/>
</dbReference>
<dbReference type="PANTHER" id="PTHR37534:SF46">
    <property type="entry name" value="ZN(II)2CYS6 TRANSCRIPTION FACTOR (EUROFUNG)"/>
    <property type="match status" value="1"/>
</dbReference>
<keyword evidence="2" id="KW-0539">Nucleus</keyword>
<accession>A0A1L7XXQ2</accession>
<evidence type="ECO:0000256" key="1">
    <source>
        <dbReference type="ARBA" id="ARBA00004123"/>
    </source>
</evidence>
<proteinExistence type="predicted"/>
<keyword evidence="5" id="KW-1185">Reference proteome</keyword>
<dbReference type="PROSITE" id="PS00463">
    <property type="entry name" value="ZN2_CY6_FUNGAL_1"/>
    <property type="match status" value="1"/>
</dbReference>
<dbReference type="GO" id="GO:0008270">
    <property type="term" value="F:zinc ion binding"/>
    <property type="evidence" value="ECO:0007669"/>
    <property type="project" value="InterPro"/>
</dbReference>
<dbReference type="Gene3D" id="4.10.240.10">
    <property type="entry name" value="Zn(2)-C6 fungal-type DNA-binding domain"/>
    <property type="match status" value="1"/>
</dbReference>
<dbReference type="SUPFAM" id="SSF57701">
    <property type="entry name" value="Zn2/Cys6 DNA-binding domain"/>
    <property type="match status" value="1"/>
</dbReference>
<dbReference type="SMART" id="SM00066">
    <property type="entry name" value="GAL4"/>
    <property type="match status" value="1"/>
</dbReference>
<dbReference type="Pfam" id="PF00172">
    <property type="entry name" value="Zn_clus"/>
    <property type="match status" value="1"/>
</dbReference>
<evidence type="ECO:0000259" key="3">
    <source>
        <dbReference type="PROSITE" id="PS50048"/>
    </source>
</evidence>
<dbReference type="InterPro" id="IPR021858">
    <property type="entry name" value="Fun_TF"/>
</dbReference>
<dbReference type="Proteomes" id="UP000184330">
    <property type="component" value="Unassembled WGS sequence"/>
</dbReference>
<name>A0A1L7XXQ2_9HELO</name>
<dbReference type="PROSITE" id="PS50048">
    <property type="entry name" value="ZN2_CY6_FUNGAL_2"/>
    <property type="match status" value="1"/>
</dbReference>
<gene>
    <name evidence="4" type="ORF">PAC_19605</name>
</gene>
<sequence>MPTRRVRTVEGSCWVCRERRVMCDLSLPACGKCVNTGRVCDYGKVRLRWTDCIALRGRLAGKKIPLYRPPSSQKNHNHDLLYFENELLPRFTLSNTVPRGLDLAALSRDPILLQSIVAVGTAHQASRIGHADATLSSSKNRDRNYAIRIFRKNLVGTHAEEANNSLFIANVLLCILDGIIEQPSMEDSATHYHILGGKAILNQWGGVHGIFQLKNELLVFMLSIFATMDLTHAILIGEEPHLEASSWAEFGSCNTWWGNVNPKDNFLETMAIFSQLATLGHGVRYLNNTVPIGVLLSIQMALGRQAHRREDCEDESHEGLRWASFCSVYHSAASIYLYRALSGLGVGHLLVRQAVASCIEAIGGTTLTPQLHHCILFPLLIVGSHCILQEQRLEVRRSLHRTASYLSFGSLRSLDCFLEELWIRMDQTLDYWELSWWEYFDEIANVTCLF</sequence>
<dbReference type="CDD" id="cd00067">
    <property type="entry name" value="GAL4"/>
    <property type="match status" value="1"/>
</dbReference>
<comment type="subcellular location">
    <subcellularLocation>
        <location evidence="1">Nucleus</location>
    </subcellularLocation>
</comment>
<dbReference type="GO" id="GO:0000981">
    <property type="term" value="F:DNA-binding transcription factor activity, RNA polymerase II-specific"/>
    <property type="evidence" value="ECO:0007669"/>
    <property type="project" value="InterPro"/>
</dbReference>
<evidence type="ECO:0000313" key="4">
    <source>
        <dbReference type="EMBL" id="CZR69705.1"/>
    </source>
</evidence>
<evidence type="ECO:0000256" key="2">
    <source>
        <dbReference type="ARBA" id="ARBA00023242"/>
    </source>
</evidence>
<protein>
    <recommendedName>
        <fullName evidence="3">Zn(2)-C6 fungal-type domain-containing protein</fullName>
    </recommendedName>
</protein>
<dbReference type="InterPro" id="IPR036864">
    <property type="entry name" value="Zn2-C6_fun-type_DNA-bd_sf"/>
</dbReference>